<keyword evidence="3" id="KW-1185">Reference proteome</keyword>
<dbReference type="Proteomes" id="UP001597048">
    <property type="component" value="Unassembled WGS sequence"/>
</dbReference>
<dbReference type="EMBL" id="JBHTJS010000031">
    <property type="protein sequence ID" value="MFD1008029.1"/>
    <property type="molecule type" value="Genomic_DNA"/>
</dbReference>
<organism evidence="2 3">
    <name type="scientific">Oceanisphaera ostreae</name>
    <dbReference type="NCBI Taxonomy" id="914151"/>
    <lineage>
        <taxon>Bacteria</taxon>
        <taxon>Pseudomonadati</taxon>
        <taxon>Pseudomonadota</taxon>
        <taxon>Gammaproteobacteria</taxon>
        <taxon>Aeromonadales</taxon>
        <taxon>Aeromonadaceae</taxon>
        <taxon>Oceanisphaera</taxon>
    </lineage>
</organism>
<accession>A0ABW3KHH4</accession>
<gene>
    <name evidence="2" type="ORF">ACFQ1C_07665</name>
</gene>
<comment type="caution">
    <text evidence="2">The sequence shown here is derived from an EMBL/GenBank/DDBJ whole genome shotgun (WGS) entry which is preliminary data.</text>
</comment>
<evidence type="ECO:0000313" key="3">
    <source>
        <dbReference type="Proteomes" id="UP001597048"/>
    </source>
</evidence>
<reference evidence="3" key="1">
    <citation type="journal article" date="2019" name="Int. J. Syst. Evol. Microbiol.">
        <title>The Global Catalogue of Microorganisms (GCM) 10K type strain sequencing project: providing services to taxonomists for standard genome sequencing and annotation.</title>
        <authorList>
            <consortium name="The Broad Institute Genomics Platform"/>
            <consortium name="The Broad Institute Genome Sequencing Center for Infectious Disease"/>
            <person name="Wu L."/>
            <person name="Ma J."/>
        </authorList>
    </citation>
    <scope>NUCLEOTIDE SEQUENCE [LARGE SCALE GENOMIC DNA]</scope>
    <source>
        <strain evidence="3">CCUG 60525</strain>
    </source>
</reference>
<name>A0ABW3KHH4_9GAMM</name>
<dbReference type="InterPro" id="IPR054242">
    <property type="entry name" value="DUF6969"/>
</dbReference>
<dbReference type="Pfam" id="PF22308">
    <property type="entry name" value="DUF6969"/>
    <property type="match status" value="1"/>
</dbReference>
<feature type="domain" description="DUF6969" evidence="1">
    <location>
        <begin position="30"/>
        <end position="232"/>
    </location>
</feature>
<evidence type="ECO:0000313" key="2">
    <source>
        <dbReference type="EMBL" id="MFD1008029.1"/>
    </source>
</evidence>
<protein>
    <submittedName>
        <fullName evidence="2">DUF6969 family protein</fullName>
    </submittedName>
</protein>
<evidence type="ECO:0000259" key="1">
    <source>
        <dbReference type="Pfam" id="PF22308"/>
    </source>
</evidence>
<dbReference type="RefSeq" id="WP_379558020.1">
    <property type="nucleotide sequence ID" value="NZ_JBHTJS010000031.1"/>
</dbReference>
<sequence length="247" mass="27951">MTTTTLQPLPRLVPPAAASLTAADISRLREAGAQIRECYRVMSKGGVNIVGEVLKGQGTFFEMTHYPLDDALDKDSHSQYYYHAHRGGEQEHGHFHTFLRAPGIPAQLSMLNYPQASEPWPQGEQAIAHLVAISMDAWGYPSSLFACNRWVTDESWYPAPAVISMLDRFVIDHANPSWPVNIWLSNMLVLFRPHIEALLVHRDAVIEQWQLRHPEQDIFENRQLEITGQLSISVDDWLAELEAVSDK</sequence>
<proteinExistence type="predicted"/>